<protein>
    <submittedName>
        <fullName evidence="4">BTB/POZ domain-containing protein 9</fullName>
    </submittedName>
</protein>
<dbReference type="KEGG" id="goe:100901153"/>
<feature type="signal peptide" evidence="1">
    <location>
        <begin position="1"/>
        <end position="21"/>
    </location>
</feature>
<dbReference type="Pfam" id="PF07707">
    <property type="entry name" value="BACK"/>
    <property type="match status" value="1"/>
</dbReference>
<dbReference type="InterPro" id="IPR052407">
    <property type="entry name" value="BTB_POZ_domain_cont_9"/>
</dbReference>
<dbReference type="InterPro" id="IPR011705">
    <property type="entry name" value="BACK"/>
</dbReference>
<dbReference type="GO" id="GO:0005737">
    <property type="term" value="C:cytoplasm"/>
    <property type="evidence" value="ECO:0007669"/>
    <property type="project" value="TreeGrafter"/>
</dbReference>
<gene>
    <name evidence="4" type="primary">LOC100901153</name>
</gene>
<dbReference type="Gene3D" id="1.25.40.420">
    <property type="match status" value="1"/>
</dbReference>
<dbReference type="GeneID" id="100901153"/>
<dbReference type="RefSeq" id="XP_003740682.1">
    <property type="nucleotide sequence ID" value="XM_003740634.2"/>
</dbReference>
<evidence type="ECO:0000259" key="2">
    <source>
        <dbReference type="Pfam" id="PF07707"/>
    </source>
</evidence>
<keyword evidence="3" id="KW-1185">Reference proteome</keyword>
<proteinExistence type="predicted"/>
<dbReference type="InterPro" id="IPR008979">
    <property type="entry name" value="Galactose-bd-like_sf"/>
</dbReference>
<sequence>MGSLTARLAIFLAFSPHRGFGVPCEPNVSPRRSAFQDVCQALPAYDAAFNDINMTQKVEILQFLEDKVAAALDCEELETLSPGALAELLCKPWRVEEIRVFRAIWRWHQRDFGRWEGKSKDLLNKIHLAAIPAALLQHEVLPSKLFDCALIVDALAVKIRFADSIDLFQRFIGQESLNVNVINASQGASVISGTDGEVLLSKHLFQKPRCAHHALSDTSGITIKLGTSQVINSVLVHLFDDDGREYSYYVEVSIDGISWSRIIDHTGDLVKGKVLDKIPPTEVGFVRVVGTRNTNERSKNSFHLCELQAALSE</sequence>
<accession>A0AAJ6QQP4</accession>
<dbReference type="PANTHER" id="PTHR46306:SF1">
    <property type="entry name" value="BTB_POZ DOMAIN-CONTAINING PROTEIN 9"/>
    <property type="match status" value="1"/>
</dbReference>
<reference evidence="4" key="1">
    <citation type="submission" date="2025-08" db="UniProtKB">
        <authorList>
            <consortium name="RefSeq"/>
        </authorList>
    </citation>
    <scope>IDENTIFICATION</scope>
</reference>
<evidence type="ECO:0000256" key="1">
    <source>
        <dbReference type="SAM" id="SignalP"/>
    </source>
</evidence>
<dbReference type="SUPFAM" id="SSF49785">
    <property type="entry name" value="Galactose-binding domain-like"/>
    <property type="match status" value="1"/>
</dbReference>
<feature type="domain" description="BACK" evidence="2">
    <location>
        <begin position="60"/>
        <end position="138"/>
    </location>
</feature>
<dbReference type="Proteomes" id="UP000694867">
    <property type="component" value="Unplaced"/>
</dbReference>
<dbReference type="PANTHER" id="PTHR46306">
    <property type="entry name" value="BTB/POZ DOMAIN-CONTAINING PROTEIN 9"/>
    <property type="match status" value="1"/>
</dbReference>
<feature type="chain" id="PRO_5042606255" evidence="1">
    <location>
        <begin position="22"/>
        <end position="313"/>
    </location>
</feature>
<organism evidence="3 4">
    <name type="scientific">Galendromus occidentalis</name>
    <name type="common">western predatory mite</name>
    <dbReference type="NCBI Taxonomy" id="34638"/>
    <lineage>
        <taxon>Eukaryota</taxon>
        <taxon>Metazoa</taxon>
        <taxon>Ecdysozoa</taxon>
        <taxon>Arthropoda</taxon>
        <taxon>Chelicerata</taxon>
        <taxon>Arachnida</taxon>
        <taxon>Acari</taxon>
        <taxon>Parasitiformes</taxon>
        <taxon>Mesostigmata</taxon>
        <taxon>Gamasina</taxon>
        <taxon>Phytoseioidea</taxon>
        <taxon>Phytoseiidae</taxon>
        <taxon>Typhlodrominae</taxon>
        <taxon>Galendromus</taxon>
    </lineage>
</organism>
<keyword evidence="1" id="KW-0732">Signal</keyword>
<evidence type="ECO:0000313" key="4">
    <source>
        <dbReference type="RefSeq" id="XP_003740682.1"/>
    </source>
</evidence>
<name>A0AAJ6QQP4_9ACAR</name>
<evidence type="ECO:0000313" key="3">
    <source>
        <dbReference type="Proteomes" id="UP000694867"/>
    </source>
</evidence>
<dbReference type="AlphaFoldDB" id="A0AAJ6QQP4"/>
<dbReference type="Gene3D" id="2.60.120.260">
    <property type="entry name" value="Galactose-binding domain-like"/>
    <property type="match status" value="1"/>
</dbReference>